<comment type="caution">
    <text evidence="1">The sequence shown here is derived from an EMBL/GenBank/DDBJ whole genome shotgun (WGS) entry which is preliminary data.</text>
</comment>
<protein>
    <submittedName>
        <fullName evidence="1">Uncharacterized protein</fullName>
    </submittedName>
</protein>
<proteinExistence type="predicted"/>
<accession>A0ABY6XZW2</accession>
<dbReference type="Proteomes" id="UP000494120">
    <property type="component" value="Unassembled WGS sequence"/>
</dbReference>
<reference evidence="1 2" key="1">
    <citation type="submission" date="2019-09" db="EMBL/GenBank/DDBJ databases">
        <authorList>
            <person name="Depoorter E."/>
        </authorList>
    </citation>
    <scope>NUCLEOTIDE SEQUENCE [LARGE SCALE GENOMIC DNA]</scope>
    <source>
        <strain evidence="1 2">R-17378</strain>
    </source>
</reference>
<organism evidence="1 2">
    <name type="scientific">Burkholderia aenigmatica</name>
    <dbReference type="NCBI Taxonomy" id="2015348"/>
    <lineage>
        <taxon>Bacteria</taxon>
        <taxon>Pseudomonadati</taxon>
        <taxon>Pseudomonadota</taxon>
        <taxon>Betaproteobacteria</taxon>
        <taxon>Burkholderiales</taxon>
        <taxon>Burkholderiaceae</taxon>
        <taxon>Burkholderia</taxon>
        <taxon>Burkholderia cepacia complex</taxon>
    </lineage>
</organism>
<sequence length="101" mass="11559">MIDIDRIEGLIGYDKIPDAWIAELCVETRQLREDLQAAKLLAHANGEMFRAEKIDNERMRCVLDVVRKHLMGWVGFEELHAALVQYEAGPLQTNTRPLAID</sequence>
<gene>
    <name evidence="1" type="ORF">BLA17378_04521</name>
</gene>
<dbReference type="EMBL" id="CABVQG010000016">
    <property type="protein sequence ID" value="VWC90308.1"/>
    <property type="molecule type" value="Genomic_DNA"/>
</dbReference>
<name>A0ABY6XZW2_9BURK</name>
<evidence type="ECO:0000313" key="1">
    <source>
        <dbReference type="EMBL" id="VWC90308.1"/>
    </source>
</evidence>
<keyword evidence="2" id="KW-1185">Reference proteome</keyword>
<dbReference type="RefSeq" id="WP_174958584.1">
    <property type="nucleotide sequence ID" value="NZ_CABVQG010000016.1"/>
</dbReference>
<evidence type="ECO:0000313" key="2">
    <source>
        <dbReference type="Proteomes" id="UP000494120"/>
    </source>
</evidence>